<dbReference type="NCBIfam" id="NF038011">
    <property type="entry name" value="PelF"/>
    <property type="match status" value="1"/>
</dbReference>
<dbReference type="AlphaFoldDB" id="J0N536"/>
<dbReference type="PANTHER" id="PTHR12526:SF608">
    <property type="entry name" value="PELF"/>
    <property type="match status" value="1"/>
</dbReference>
<keyword evidence="4" id="KW-1185">Reference proteome</keyword>
<evidence type="ECO:0000313" key="4">
    <source>
        <dbReference type="Proteomes" id="UP000002941"/>
    </source>
</evidence>
<protein>
    <submittedName>
        <fullName evidence="3">PF11997 domain protein</fullName>
    </submittedName>
</protein>
<evidence type="ECO:0000313" key="3">
    <source>
        <dbReference type="EMBL" id="EJF41929.1"/>
    </source>
</evidence>
<name>J0N536_9ACTO</name>
<organism evidence="3 4">
    <name type="scientific">Actinomyces massiliensis F0489</name>
    <dbReference type="NCBI Taxonomy" id="1125718"/>
    <lineage>
        <taxon>Bacteria</taxon>
        <taxon>Bacillati</taxon>
        <taxon>Actinomycetota</taxon>
        <taxon>Actinomycetes</taxon>
        <taxon>Actinomycetales</taxon>
        <taxon>Actinomycetaceae</taxon>
        <taxon>Actinomyces</taxon>
    </lineage>
</organism>
<feature type="region of interest" description="Disordered" evidence="1">
    <location>
        <begin position="1"/>
        <end position="34"/>
    </location>
</feature>
<feature type="compositionally biased region" description="Gly residues" evidence="1">
    <location>
        <begin position="1"/>
        <end position="14"/>
    </location>
</feature>
<feature type="domain" description="DUF3492" evidence="2">
    <location>
        <begin position="45"/>
        <end position="324"/>
    </location>
</feature>
<dbReference type="InterPro" id="IPR047691">
    <property type="entry name" value="PelF-like"/>
</dbReference>
<dbReference type="Gene3D" id="3.40.50.2000">
    <property type="entry name" value="Glycogen Phosphorylase B"/>
    <property type="match status" value="2"/>
</dbReference>
<reference evidence="3 4" key="1">
    <citation type="submission" date="2012-05" db="EMBL/GenBank/DDBJ databases">
        <authorList>
            <person name="Harkins D.M."/>
            <person name="Madupu R."/>
            <person name="Durkin A.S."/>
            <person name="Torralba M."/>
            <person name="Methe B."/>
            <person name="Sutton G.G."/>
            <person name="Nelson K.E."/>
        </authorList>
    </citation>
    <scope>NUCLEOTIDE SEQUENCE [LARGE SCALE GENOMIC DNA]</scope>
    <source>
        <strain evidence="3 4">F0489</strain>
    </source>
</reference>
<dbReference type="InterPro" id="IPR022622">
    <property type="entry name" value="DUF3492"/>
</dbReference>
<evidence type="ECO:0000256" key="1">
    <source>
        <dbReference type="SAM" id="MobiDB-lite"/>
    </source>
</evidence>
<sequence>MVGSAGGNQGGAPRGYGYPAPATGEGGGAIHPDGVPLDGHYEDVDVAIVMESTYPYLKGGVSAVIHDIVTGNPDLTFGIIHIAWCSTSPLTDLYHMPDNVAWVRVLYLSMDEHEEFLRTRPQVLRMGKRGRRALAERLVAALRSLAEDADSEPVWDLIADGMAASTRRYPLWALLGTREFMEVYRDSMPGLGMSMADLFWLLRDFFSLAYAVLSETMPRAAVYHAHTTGYAALLAANAAREHGTSYLLTEHNLYVRDTVNTLLDRRMDQIVTLTDYRFFDVTPRERMWMAWWLEMGRMCYPGAYATTYLYPAAIEEARALGGDPSKAIVIPNGISIEEFDAAFATRRQKTGRIRAEGAGNHLWRLAYIARVVPIKGLMDLIESIRILRERGRSIHLDVCGPTEHVPEYYERCRKRIAELGLEDTITIRGTVKVRQWLTEFDLFLLPSYNEGLPVVSLETMGAGIPTVSTDVGAVRTVVEDRIVGPDSRAWGPCGLVIVPGDPTIMADGVDRIIGDIDLYEHLSLAARGRVEAAYDLRRVNAAYNDLYRRGGAGRMGAERRSAAASRAV</sequence>
<accession>J0N536</accession>
<gene>
    <name evidence="3" type="ORF">HMPREF1318_2996</name>
</gene>
<dbReference type="SUPFAM" id="SSF53756">
    <property type="entry name" value="UDP-Glycosyltransferase/glycogen phosphorylase"/>
    <property type="match status" value="1"/>
</dbReference>
<dbReference type="Pfam" id="PF13692">
    <property type="entry name" value="Glyco_trans_1_4"/>
    <property type="match status" value="1"/>
</dbReference>
<dbReference type="Pfam" id="PF11997">
    <property type="entry name" value="DUF3492"/>
    <property type="match status" value="1"/>
</dbReference>
<dbReference type="OrthoDB" id="9772485at2"/>
<dbReference type="EMBL" id="AKFT01000151">
    <property type="protein sequence ID" value="EJF41929.1"/>
    <property type="molecule type" value="Genomic_DNA"/>
</dbReference>
<comment type="caution">
    <text evidence="3">The sequence shown here is derived from an EMBL/GenBank/DDBJ whole genome shotgun (WGS) entry which is preliminary data.</text>
</comment>
<evidence type="ECO:0000259" key="2">
    <source>
        <dbReference type="Pfam" id="PF11997"/>
    </source>
</evidence>
<dbReference type="Proteomes" id="UP000002941">
    <property type="component" value="Unassembled WGS sequence"/>
</dbReference>
<feature type="non-terminal residue" evidence="3">
    <location>
        <position position="568"/>
    </location>
</feature>
<proteinExistence type="predicted"/>
<dbReference type="PANTHER" id="PTHR12526">
    <property type="entry name" value="GLYCOSYLTRANSFERASE"/>
    <property type="match status" value="1"/>
</dbReference>
<dbReference type="eggNOG" id="COG0438">
    <property type="taxonomic scope" value="Bacteria"/>
</dbReference>
<dbReference type="RefSeq" id="WP_008732185.1">
    <property type="nucleotide sequence ID" value="NZ_AKFT01000151.1"/>
</dbReference>